<dbReference type="HOGENOM" id="CLU_2073301_0_0_1"/>
<dbReference type="Proteomes" id="UP000006039">
    <property type="component" value="Unassembled WGS sequence"/>
</dbReference>
<dbReference type="GeneID" id="20341223"/>
<dbReference type="AlphaFoldDB" id="J3NHM8"/>
<dbReference type="VEuPathDB" id="FungiDB:GGTG_00765"/>
<reference evidence="3" key="1">
    <citation type="submission" date="2010-07" db="EMBL/GenBank/DDBJ databases">
        <title>The genome sequence of Gaeumannomyces graminis var. tritici strain R3-111a-1.</title>
        <authorList>
            <consortium name="The Broad Institute Genome Sequencing Platform"/>
            <person name="Ma L.-J."/>
            <person name="Dead R."/>
            <person name="Young S."/>
            <person name="Zeng Q."/>
            <person name="Koehrsen M."/>
            <person name="Alvarado L."/>
            <person name="Berlin A."/>
            <person name="Chapman S.B."/>
            <person name="Chen Z."/>
            <person name="Freedman E."/>
            <person name="Gellesch M."/>
            <person name="Goldberg J."/>
            <person name="Griggs A."/>
            <person name="Gujja S."/>
            <person name="Heilman E.R."/>
            <person name="Heiman D."/>
            <person name="Hepburn T."/>
            <person name="Howarth C."/>
            <person name="Jen D."/>
            <person name="Larson L."/>
            <person name="Mehta T."/>
            <person name="Neiman D."/>
            <person name="Pearson M."/>
            <person name="Roberts A."/>
            <person name="Saif S."/>
            <person name="Shea T."/>
            <person name="Shenoy N."/>
            <person name="Sisk P."/>
            <person name="Stolte C."/>
            <person name="Sykes S."/>
            <person name="Walk T."/>
            <person name="White J."/>
            <person name="Yandava C."/>
            <person name="Haas B."/>
            <person name="Nusbaum C."/>
            <person name="Birren B."/>
        </authorList>
    </citation>
    <scope>NUCLEOTIDE SEQUENCE [LARGE SCALE GENOMIC DNA]</scope>
    <source>
        <strain evidence="3">R3-111a-1</strain>
    </source>
</reference>
<organism evidence="1">
    <name type="scientific">Gaeumannomyces tritici (strain R3-111a-1)</name>
    <name type="common">Wheat and barley take-all root rot fungus</name>
    <name type="synonym">Gaeumannomyces graminis var. tritici</name>
    <dbReference type="NCBI Taxonomy" id="644352"/>
    <lineage>
        <taxon>Eukaryota</taxon>
        <taxon>Fungi</taxon>
        <taxon>Dikarya</taxon>
        <taxon>Ascomycota</taxon>
        <taxon>Pezizomycotina</taxon>
        <taxon>Sordariomycetes</taxon>
        <taxon>Sordariomycetidae</taxon>
        <taxon>Magnaporthales</taxon>
        <taxon>Magnaporthaceae</taxon>
        <taxon>Gaeumannomyces</taxon>
    </lineage>
</organism>
<gene>
    <name evidence="2" type="primary">20341223</name>
    <name evidence="1" type="ORF">GGTG_00765</name>
</gene>
<accession>J3NHM8</accession>
<dbReference type="EMBL" id="GL385395">
    <property type="protein sequence ID" value="EJT80771.1"/>
    <property type="molecule type" value="Genomic_DNA"/>
</dbReference>
<keyword evidence="3" id="KW-1185">Reference proteome</keyword>
<evidence type="ECO:0000313" key="1">
    <source>
        <dbReference type="EMBL" id="EJT80771.1"/>
    </source>
</evidence>
<reference evidence="1" key="2">
    <citation type="submission" date="2010-07" db="EMBL/GenBank/DDBJ databases">
        <authorList>
            <consortium name="The Broad Institute Genome Sequencing Platform"/>
            <consortium name="Broad Institute Genome Sequencing Center for Infectious Disease"/>
            <person name="Ma L.-J."/>
            <person name="Dead R."/>
            <person name="Young S."/>
            <person name="Zeng Q."/>
            <person name="Koehrsen M."/>
            <person name="Alvarado L."/>
            <person name="Berlin A."/>
            <person name="Chapman S.B."/>
            <person name="Chen Z."/>
            <person name="Freedman E."/>
            <person name="Gellesch M."/>
            <person name="Goldberg J."/>
            <person name="Griggs A."/>
            <person name="Gujja S."/>
            <person name="Heilman E.R."/>
            <person name="Heiman D."/>
            <person name="Hepburn T."/>
            <person name="Howarth C."/>
            <person name="Jen D."/>
            <person name="Larson L."/>
            <person name="Mehta T."/>
            <person name="Neiman D."/>
            <person name="Pearson M."/>
            <person name="Roberts A."/>
            <person name="Saif S."/>
            <person name="Shea T."/>
            <person name="Shenoy N."/>
            <person name="Sisk P."/>
            <person name="Stolte C."/>
            <person name="Sykes S."/>
            <person name="Walk T."/>
            <person name="White J."/>
            <person name="Yandava C."/>
            <person name="Haas B."/>
            <person name="Nusbaum C."/>
            <person name="Birren B."/>
        </authorList>
    </citation>
    <scope>NUCLEOTIDE SEQUENCE</scope>
    <source>
        <strain evidence="1">R3-111a-1</strain>
    </source>
</reference>
<name>J3NHM8_GAET3</name>
<sequence length="118" mass="12831">MERAGGERLCAAVCAHVVCDQFEGQRDKATQGGTIRVCSLSWVGTWEHRDQGLAGEWMDGPWMGRGASSDNDFHRPGLFRFVNFPNAQVANRRRPSQGLGARGGCAAKIQLNGERVSG</sequence>
<reference evidence="2" key="4">
    <citation type="journal article" date="2015" name="G3 (Bethesda)">
        <title>Genome sequences of three phytopathogenic species of the Magnaporthaceae family of fungi.</title>
        <authorList>
            <person name="Okagaki L.H."/>
            <person name="Nunes C.C."/>
            <person name="Sailsbery J."/>
            <person name="Clay B."/>
            <person name="Brown D."/>
            <person name="John T."/>
            <person name="Oh Y."/>
            <person name="Young N."/>
            <person name="Fitzgerald M."/>
            <person name="Haas B.J."/>
            <person name="Zeng Q."/>
            <person name="Young S."/>
            <person name="Adiconis X."/>
            <person name="Fan L."/>
            <person name="Levin J.Z."/>
            <person name="Mitchell T.K."/>
            <person name="Okubara P.A."/>
            <person name="Farman M.L."/>
            <person name="Kohn L.M."/>
            <person name="Birren B."/>
            <person name="Ma L.-J."/>
            <person name="Dean R.A."/>
        </authorList>
    </citation>
    <scope>NUCLEOTIDE SEQUENCE</scope>
    <source>
        <strain evidence="2">R3-111a-1</strain>
    </source>
</reference>
<reference evidence="2" key="5">
    <citation type="submission" date="2018-04" db="UniProtKB">
        <authorList>
            <consortium name="EnsemblFungi"/>
        </authorList>
    </citation>
    <scope>IDENTIFICATION</scope>
    <source>
        <strain evidence="2">R3-111a-1</strain>
    </source>
</reference>
<protein>
    <submittedName>
        <fullName evidence="1 2">Uncharacterized protein</fullName>
    </submittedName>
</protein>
<dbReference type="RefSeq" id="XP_009216780.1">
    <property type="nucleotide sequence ID" value="XM_009218516.1"/>
</dbReference>
<evidence type="ECO:0000313" key="2">
    <source>
        <dbReference type="EnsemblFungi" id="EJT80771"/>
    </source>
</evidence>
<proteinExistence type="predicted"/>
<evidence type="ECO:0000313" key="3">
    <source>
        <dbReference type="Proteomes" id="UP000006039"/>
    </source>
</evidence>
<dbReference type="EnsemblFungi" id="EJT80771">
    <property type="protein sequence ID" value="EJT80771"/>
    <property type="gene ID" value="GGTG_00765"/>
</dbReference>
<reference evidence="1" key="3">
    <citation type="submission" date="2010-09" db="EMBL/GenBank/DDBJ databases">
        <title>Annotation of Gaeumannomyces graminis var. tritici R3-111a-1.</title>
        <authorList>
            <consortium name="The Broad Institute Genome Sequencing Platform"/>
            <person name="Ma L.-J."/>
            <person name="Dead R."/>
            <person name="Young S.K."/>
            <person name="Zeng Q."/>
            <person name="Gargeya S."/>
            <person name="Fitzgerald M."/>
            <person name="Haas B."/>
            <person name="Abouelleil A."/>
            <person name="Alvarado L."/>
            <person name="Arachchi H.M."/>
            <person name="Berlin A."/>
            <person name="Brown A."/>
            <person name="Chapman S.B."/>
            <person name="Chen Z."/>
            <person name="Dunbar C."/>
            <person name="Freedman E."/>
            <person name="Gearin G."/>
            <person name="Gellesch M."/>
            <person name="Goldberg J."/>
            <person name="Griggs A."/>
            <person name="Gujja S."/>
            <person name="Heiman D."/>
            <person name="Howarth C."/>
            <person name="Larson L."/>
            <person name="Lui A."/>
            <person name="MacDonald P.J.P."/>
            <person name="Mehta T."/>
            <person name="Montmayeur A."/>
            <person name="Murphy C."/>
            <person name="Neiman D."/>
            <person name="Pearson M."/>
            <person name="Priest M."/>
            <person name="Roberts A."/>
            <person name="Saif S."/>
            <person name="Shea T."/>
            <person name="Shenoy N."/>
            <person name="Sisk P."/>
            <person name="Stolte C."/>
            <person name="Sykes S."/>
            <person name="Yandava C."/>
            <person name="Wortman J."/>
            <person name="Nusbaum C."/>
            <person name="Birren B."/>
        </authorList>
    </citation>
    <scope>NUCLEOTIDE SEQUENCE</scope>
    <source>
        <strain evidence="1">R3-111a-1</strain>
    </source>
</reference>